<sequence>MRFYALSRVASDIGVVAFGWAEALVATNLSVTQAARASFMVPTLVFHLLGSIISGPLADWAERFSLERLARWRWRIVLARCAGNLALALYLVMALGQGEPSIPMFLPFLLGGAVLKSGLRATENAFHVDLLRRESVQVDPDGRPLYDERGRPLLYKTHLLSLSSLVLSIVELGDFVALVVGGLVMKVASGRLAQLVAFDVAAHVICFVVLFYFCHPQKRARDIRLADLLREEYVASTAKVNPAVLAVVHFLRSIVEGLRFLAAPERHVLRLLLVGCFIVEIVTEAYDGSMIVKHVMGGSDDAVRYAMLVWKFGSLAMMFFVPLFARWVGGIGRLFVITMLLDGLVIALAGNIAGAHTVLAVAPFVVVCFVDHALTGIATNMAGLATNSASSAAMRGRIMGTLVFFVILGDIASEMLASVLSERIGIPKMLERIGLLQVVVVFVLLLIGGKRLWSFGLHPDQ</sequence>
<feature type="transmembrane region" description="Helical" evidence="1">
    <location>
        <begin position="433"/>
        <end position="453"/>
    </location>
</feature>
<proteinExistence type="predicted"/>
<feature type="transmembrane region" description="Helical" evidence="1">
    <location>
        <begin position="159"/>
        <end position="180"/>
    </location>
</feature>
<feature type="transmembrane region" description="Helical" evidence="1">
    <location>
        <begin position="102"/>
        <end position="119"/>
    </location>
</feature>
<evidence type="ECO:0008006" key="4">
    <source>
        <dbReference type="Google" id="ProtNLM"/>
    </source>
</evidence>
<feature type="transmembrane region" description="Helical" evidence="1">
    <location>
        <begin position="77"/>
        <end position="96"/>
    </location>
</feature>
<feature type="transmembrane region" description="Helical" evidence="1">
    <location>
        <begin position="267"/>
        <end position="286"/>
    </location>
</feature>
<organism evidence="2 3">
    <name type="scientific">Pendulispora rubella</name>
    <dbReference type="NCBI Taxonomy" id="2741070"/>
    <lineage>
        <taxon>Bacteria</taxon>
        <taxon>Pseudomonadati</taxon>
        <taxon>Myxococcota</taxon>
        <taxon>Myxococcia</taxon>
        <taxon>Myxococcales</taxon>
        <taxon>Sorangiineae</taxon>
        <taxon>Pendulisporaceae</taxon>
        <taxon>Pendulispora</taxon>
    </lineage>
</organism>
<accession>A0ABZ2L8Y4</accession>
<dbReference type="RefSeq" id="WP_394837044.1">
    <property type="nucleotide sequence ID" value="NZ_CP089929.1"/>
</dbReference>
<evidence type="ECO:0000256" key="1">
    <source>
        <dbReference type="SAM" id="Phobius"/>
    </source>
</evidence>
<keyword evidence="1" id="KW-0812">Transmembrane</keyword>
<dbReference type="Proteomes" id="UP001374803">
    <property type="component" value="Chromosome"/>
</dbReference>
<keyword evidence="1" id="KW-1133">Transmembrane helix</keyword>
<dbReference type="EMBL" id="CP089983">
    <property type="protein sequence ID" value="WXB07384.1"/>
    <property type="molecule type" value="Genomic_DNA"/>
</dbReference>
<keyword evidence="3" id="KW-1185">Reference proteome</keyword>
<dbReference type="SUPFAM" id="SSF103473">
    <property type="entry name" value="MFS general substrate transporter"/>
    <property type="match status" value="1"/>
</dbReference>
<protein>
    <recommendedName>
        <fullName evidence="4">MFS transporter</fullName>
    </recommendedName>
</protein>
<dbReference type="InterPro" id="IPR036259">
    <property type="entry name" value="MFS_trans_sf"/>
</dbReference>
<reference evidence="2" key="1">
    <citation type="submission" date="2021-12" db="EMBL/GenBank/DDBJ databases">
        <title>Discovery of the Pendulisporaceae a myxobacterial family with distinct sporulation behavior and unique specialized metabolism.</title>
        <authorList>
            <person name="Garcia R."/>
            <person name="Popoff A."/>
            <person name="Bader C.D."/>
            <person name="Loehr J."/>
            <person name="Walesch S."/>
            <person name="Walt C."/>
            <person name="Boldt J."/>
            <person name="Bunk B."/>
            <person name="Haeckl F.J.F.P.J."/>
            <person name="Gunesch A.P."/>
            <person name="Birkelbach J."/>
            <person name="Nuebel U."/>
            <person name="Pietschmann T."/>
            <person name="Bach T."/>
            <person name="Mueller R."/>
        </authorList>
    </citation>
    <scope>NUCLEOTIDE SEQUENCE</scope>
    <source>
        <strain evidence="2">MSr11367</strain>
    </source>
</reference>
<keyword evidence="1" id="KW-0472">Membrane</keyword>
<evidence type="ECO:0000313" key="3">
    <source>
        <dbReference type="Proteomes" id="UP001374803"/>
    </source>
</evidence>
<feature type="transmembrane region" description="Helical" evidence="1">
    <location>
        <begin position="398"/>
        <end position="421"/>
    </location>
</feature>
<gene>
    <name evidence="2" type="ORF">LVJ94_09060</name>
</gene>
<evidence type="ECO:0000313" key="2">
    <source>
        <dbReference type="EMBL" id="WXB07384.1"/>
    </source>
</evidence>
<feature type="transmembrane region" description="Helical" evidence="1">
    <location>
        <begin position="192"/>
        <end position="213"/>
    </location>
</feature>
<name>A0ABZ2L8Y4_9BACT</name>